<comment type="caution">
    <text evidence="4">The sequence shown here is derived from an EMBL/GenBank/DDBJ whole genome shotgun (WGS) entry which is preliminary data.</text>
</comment>
<dbReference type="GO" id="GO:0004869">
    <property type="term" value="F:cysteine-type endopeptidase inhibitor activity"/>
    <property type="evidence" value="ECO:0007669"/>
    <property type="project" value="UniProtKB-KW"/>
</dbReference>
<keyword evidence="5" id="KW-1185">Reference proteome</keyword>
<evidence type="ECO:0000313" key="5">
    <source>
        <dbReference type="Proteomes" id="UP001420932"/>
    </source>
</evidence>
<dbReference type="AlphaFoldDB" id="A0AAP0JK05"/>
<dbReference type="InterPro" id="IPR000010">
    <property type="entry name" value="Cystatin_dom"/>
</dbReference>
<evidence type="ECO:0000256" key="1">
    <source>
        <dbReference type="ARBA" id="ARBA00022690"/>
    </source>
</evidence>
<dbReference type="PANTHER" id="PTHR47364:SF2">
    <property type="entry name" value="CYSTEINE PROTEINASE INHIBITOR 5"/>
    <property type="match status" value="1"/>
</dbReference>
<dbReference type="Gene3D" id="3.10.450.10">
    <property type="match status" value="1"/>
</dbReference>
<name>A0AAP0JK05_9MAGN</name>
<reference evidence="4 5" key="1">
    <citation type="submission" date="2024-01" db="EMBL/GenBank/DDBJ databases">
        <title>Genome assemblies of Stephania.</title>
        <authorList>
            <person name="Yang L."/>
        </authorList>
    </citation>
    <scope>NUCLEOTIDE SEQUENCE [LARGE SCALE GENOMIC DNA]</scope>
    <source>
        <strain evidence="4">YNDBR</strain>
        <tissue evidence="4">Leaf</tissue>
    </source>
</reference>
<evidence type="ECO:0000259" key="3">
    <source>
        <dbReference type="Pfam" id="PF16845"/>
    </source>
</evidence>
<dbReference type="Proteomes" id="UP001420932">
    <property type="component" value="Unassembled WGS sequence"/>
</dbReference>
<proteinExistence type="predicted"/>
<dbReference type="InterPro" id="IPR046350">
    <property type="entry name" value="Cystatin_sf"/>
</dbReference>
<feature type="domain" description="Cystatin" evidence="3">
    <location>
        <begin position="8"/>
        <end position="79"/>
    </location>
</feature>
<keyword evidence="1" id="KW-0646">Protease inhibitor</keyword>
<accession>A0AAP0JK05</accession>
<dbReference type="Pfam" id="PF16845">
    <property type="entry name" value="SQAPI"/>
    <property type="match status" value="1"/>
</dbReference>
<organism evidence="4 5">
    <name type="scientific">Stephania yunnanensis</name>
    <dbReference type="NCBI Taxonomy" id="152371"/>
    <lineage>
        <taxon>Eukaryota</taxon>
        <taxon>Viridiplantae</taxon>
        <taxon>Streptophyta</taxon>
        <taxon>Embryophyta</taxon>
        <taxon>Tracheophyta</taxon>
        <taxon>Spermatophyta</taxon>
        <taxon>Magnoliopsida</taxon>
        <taxon>Ranunculales</taxon>
        <taxon>Menispermaceae</taxon>
        <taxon>Menispermoideae</taxon>
        <taxon>Cissampelideae</taxon>
        <taxon>Stephania</taxon>
    </lineage>
</organism>
<keyword evidence="2" id="KW-0789">Thiol protease inhibitor</keyword>
<evidence type="ECO:0000256" key="2">
    <source>
        <dbReference type="ARBA" id="ARBA00022704"/>
    </source>
</evidence>
<evidence type="ECO:0000313" key="4">
    <source>
        <dbReference type="EMBL" id="KAK9134568.1"/>
    </source>
</evidence>
<protein>
    <recommendedName>
        <fullName evidence="3">Cystatin domain-containing protein</fullName>
    </recommendedName>
</protein>
<dbReference type="SUPFAM" id="SSF54403">
    <property type="entry name" value="Cystatin/monellin"/>
    <property type="match status" value="1"/>
</dbReference>
<sequence length="84" mass="9232">MAAVEDVKEVEGIGRFAVVSTTRKPTHTSNSKECSKGETQIVEGINYRLTIRAINGELIHNYEALVFKDLKGHKNLVSFLGTVA</sequence>
<dbReference type="PANTHER" id="PTHR47364">
    <property type="entry name" value="CYSTEINE PROTEINASE INHIBITOR 5"/>
    <property type="match status" value="1"/>
</dbReference>
<gene>
    <name evidence="4" type="ORF">Syun_013898</name>
</gene>
<dbReference type="EMBL" id="JBBNAF010000006">
    <property type="protein sequence ID" value="KAK9134568.1"/>
    <property type="molecule type" value="Genomic_DNA"/>
</dbReference>